<gene>
    <name evidence="3" type="ORF">DES40_1495</name>
</gene>
<reference evidence="3 4" key="1">
    <citation type="submission" date="2018-10" db="EMBL/GenBank/DDBJ databases">
        <title>Genomic Encyclopedia of Type Strains, Phase IV (KMG-IV): sequencing the most valuable type-strain genomes for metagenomic binning, comparative biology and taxonomic classification.</title>
        <authorList>
            <person name="Goeker M."/>
        </authorList>
    </citation>
    <scope>NUCLEOTIDE SEQUENCE [LARGE SCALE GENOMIC DNA]</scope>
    <source>
        <strain evidence="3 4">DSM 22008</strain>
    </source>
</reference>
<comment type="caution">
    <text evidence="3">The sequence shown here is derived from an EMBL/GenBank/DDBJ whole genome shotgun (WGS) entry which is preliminary data.</text>
</comment>
<dbReference type="Proteomes" id="UP000282211">
    <property type="component" value="Unassembled WGS sequence"/>
</dbReference>
<evidence type="ECO:0000313" key="3">
    <source>
        <dbReference type="EMBL" id="RKQ72158.1"/>
    </source>
</evidence>
<accession>A0A420WM90</accession>
<name>A0A420WM90_9PROT</name>
<feature type="region of interest" description="Disordered" evidence="1">
    <location>
        <begin position="80"/>
        <end position="101"/>
    </location>
</feature>
<feature type="chain" id="PRO_5019229129" evidence="2">
    <location>
        <begin position="43"/>
        <end position="620"/>
    </location>
</feature>
<feature type="signal peptide" evidence="2">
    <location>
        <begin position="1"/>
        <end position="42"/>
    </location>
</feature>
<proteinExistence type="predicted"/>
<keyword evidence="4" id="KW-1185">Reference proteome</keyword>
<keyword evidence="2" id="KW-0732">Signal</keyword>
<dbReference type="InParanoid" id="A0A420WM90"/>
<protein>
    <submittedName>
        <fullName evidence="3">Uncharacterized protein</fullName>
    </submittedName>
</protein>
<sequence length="620" mass="67868">MIQSAAPRNMFLKGLKCQASSVAFLLSCTIGTMGLLSPSALADDVDKKNPPSTIEDDLSNAADSLSAVIGSAKQSGILKSHSNKAVTTPVPAGERQNTPQPLNVKSGSCQALSVLDFSNLKTLSNYEDLSAAKTSEPQENKAGNSQHIARVYISLGLGIEAATAISNDSSEEANLLRHVAMILAEPNTARYTGVFKPYQNCVDTIFPFVALDTPEVLANDIDGARRRAIINSLDKYPPKLKDFLEVHLAIRAFENGRNNLGNAIWSKLEREARENETALPEERYDEDELLYLKALLEVNGDTDYARSIFSHLAEREGLYRLSSLQQLTDLKLKSISGSKSGGSSVRGSTAIEVDLLEMSEKGIGSRDGQIAAFELVKNRVYSNNVTAAVNVTKKYFHPSDDQYKASAEKIRSLIQARLISDNNLVRLQGLNGFLSERDFYAVTDNFPALEYDALYAAFESGLPELHSSIISEASSMPEKTDQLLRSSKLFEAIKHGQTSLKDIESEIKTLSEPMVLRIAQYAIAENDIALMRIVEANLASETEAQTLSRSIAFAEKRWGDITATESSPETTSQVKTANLLSRDIQNPVTTKSKNWLSSLPSQLKDIDTSIRQTKDFLNNG</sequence>
<dbReference type="EMBL" id="RBII01000001">
    <property type="protein sequence ID" value="RKQ72158.1"/>
    <property type="molecule type" value="Genomic_DNA"/>
</dbReference>
<evidence type="ECO:0000256" key="2">
    <source>
        <dbReference type="SAM" id="SignalP"/>
    </source>
</evidence>
<organism evidence="3 4">
    <name type="scientific">Litorimonas taeanensis</name>
    <dbReference type="NCBI Taxonomy" id="568099"/>
    <lineage>
        <taxon>Bacteria</taxon>
        <taxon>Pseudomonadati</taxon>
        <taxon>Pseudomonadota</taxon>
        <taxon>Alphaproteobacteria</taxon>
        <taxon>Maricaulales</taxon>
        <taxon>Robiginitomaculaceae</taxon>
    </lineage>
</organism>
<dbReference type="AlphaFoldDB" id="A0A420WM90"/>
<evidence type="ECO:0000256" key="1">
    <source>
        <dbReference type="SAM" id="MobiDB-lite"/>
    </source>
</evidence>
<evidence type="ECO:0000313" key="4">
    <source>
        <dbReference type="Proteomes" id="UP000282211"/>
    </source>
</evidence>